<name>A0ABY7WN14_9SPHI</name>
<organism evidence="1 2">
    <name type="scientific">Sphingobacterium oryzagri</name>
    <dbReference type="NCBI Taxonomy" id="3025669"/>
    <lineage>
        <taxon>Bacteria</taxon>
        <taxon>Pseudomonadati</taxon>
        <taxon>Bacteroidota</taxon>
        <taxon>Sphingobacteriia</taxon>
        <taxon>Sphingobacteriales</taxon>
        <taxon>Sphingobacteriaceae</taxon>
        <taxon>Sphingobacterium</taxon>
    </lineage>
</organism>
<keyword evidence="2" id="KW-1185">Reference proteome</keyword>
<sequence length="50" mass="6039">MQRLVDYFQDFDLFRDDELTLVLPLFERRFLEKGDLLAVEGKRCQEVAFI</sequence>
<dbReference type="RefSeq" id="WP_274268784.1">
    <property type="nucleotide sequence ID" value="NZ_CP117880.1"/>
</dbReference>
<evidence type="ECO:0000313" key="1">
    <source>
        <dbReference type="EMBL" id="WDF70077.1"/>
    </source>
</evidence>
<reference evidence="1 2" key="1">
    <citation type="submission" date="2023-02" db="EMBL/GenBank/DDBJ databases">
        <title>Genome sequence of Sphingobacterium sp. KACC 22765.</title>
        <authorList>
            <person name="Kim S."/>
            <person name="Heo J."/>
            <person name="Kwon S.-W."/>
        </authorList>
    </citation>
    <scope>NUCLEOTIDE SEQUENCE [LARGE SCALE GENOMIC DNA]</scope>
    <source>
        <strain evidence="1 2">KACC 22765</strain>
    </source>
</reference>
<evidence type="ECO:0000313" key="2">
    <source>
        <dbReference type="Proteomes" id="UP001221558"/>
    </source>
</evidence>
<evidence type="ECO:0008006" key="3">
    <source>
        <dbReference type="Google" id="ProtNLM"/>
    </source>
</evidence>
<dbReference type="Proteomes" id="UP001221558">
    <property type="component" value="Chromosome"/>
</dbReference>
<proteinExistence type="predicted"/>
<protein>
    <recommendedName>
        <fullName evidence="3">Cyclic nucleotide-binding domain-containing protein</fullName>
    </recommendedName>
</protein>
<gene>
    <name evidence="1" type="ORF">PQ465_06780</name>
</gene>
<dbReference type="EMBL" id="CP117880">
    <property type="protein sequence ID" value="WDF70077.1"/>
    <property type="molecule type" value="Genomic_DNA"/>
</dbReference>
<accession>A0ABY7WN14</accession>